<gene>
    <name evidence="8" type="ORF">A9F13_17g00242</name>
</gene>
<evidence type="ECO:0000313" key="9">
    <source>
        <dbReference type="Proteomes" id="UP000195602"/>
    </source>
</evidence>
<organism evidence="8 9">
    <name type="scientific">Clavispora lusitaniae</name>
    <name type="common">Candida lusitaniae</name>
    <dbReference type="NCBI Taxonomy" id="36911"/>
    <lineage>
        <taxon>Eukaryota</taxon>
        <taxon>Fungi</taxon>
        <taxon>Dikarya</taxon>
        <taxon>Ascomycota</taxon>
        <taxon>Saccharomycotina</taxon>
        <taxon>Pichiomycetes</taxon>
        <taxon>Metschnikowiaceae</taxon>
        <taxon>Clavispora</taxon>
    </lineage>
</organism>
<feature type="transmembrane region" description="Helical" evidence="5">
    <location>
        <begin position="414"/>
        <end position="435"/>
    </location>
</feature>
<feature type="chain" id="PRO_5041732028" evidence="6">
    <location>
        <begin position="26"/>
        <end position="436"/>
    </location>
</feature>
<accession>A0AA91T076</accession>
<dbReference type="PANTHER" id="PTHR13315">
    <property type="entry name" value="METALLO PHOSPHOESTERASE RELATED"/>
    <property type="match status" value="1"/>
</dbReference>
<keyword evidence="8" id="KW-0131">Cell cycle</keyword>
<evidence type="ECO:0000256" key="5">
    <source>
        <dbReference type="SAM" id="Phobius"/>
    </source>
</evidence>
<protein>
    <submittedName>
        <fullName evidence="8">Cell division control protein</fullName>
    </submittedName>
</protein>
<dbReference type="GO" id="GO:0016787">
    <property type="term" value="F:hydrolase activity"/>
    <property type="evidence" value="ECO:0007669"/>
    <property type="project" value="InterPro"/>
</dbReference>
<dbReference type="InterPro" id="IPR033308">
    <property type="entry name" value="PGAP5/Cdc1/Ted1"/>
</dbReference>
<dbReference type="Gene3D" id="3.60.21.10">
    <property type="match status" value="1"/>
</dbReference>
<feature type="domain" description="Calcineurin-like phosphoesterase" evidence="7">
    <location>
        <begin position="85"/>
        <end position="279"/>
    </location>
</feature>
<feature type="transmembrane region" description="Helical" evidence="5">
    <location>
        <begin position="335"/>
        <end position="355"/>
    </location>
</feature>
<keyword evidence="3 5" id="KW-1133">Transmembrane helix</keyword>
<dbReference type="AlphaFoldDB" id="A0AA91T076"/>
<dbReference type="GO" id="GO:0005783">
    <property type="term" value="C:endoplasmic reticulum"/>
    <property type="evidence" value="ECO:0007669"/>
    <property type="project" value="TreeGrafter"/>
</dbReference>
<dbReference type="GO" id="GO:0006506">
    <property type="term" value="P:GPI anchor biosynthetic process"/>
    <property type="evidence" value="ECO:0007669"/>
    <property type="project" value="InterPro"/>
</dbReference>
<dbReference type="InterPro" id="IPR029052">
    <property type="entry name" value="Metallo-depent_PP-like"/>
</dbReference>
<keyword evidence="6" id="KW-0732">Signal</keyword>
<evidence type="ECO:0000256" key="1">
    <source>
        <dbReference type="ARBA" id="ARBA00004141"/>
    </source>
</evidence>
<dbReference type="GO" id="GO:0016020">
    <property type="term" value="C:membrane"/>
    <property type="evidence" value="ECO:0007669"/>
    <property type="project" value="UniProtKB-SubCell"/>
</dbReference>
<sequence>MPKLRPSHKLLALLAALWLVLFTYHEHIVPRTTAARCQWAPVEPSQTNVLLVADPQLIDNHTYVGRNELLLGLSKHTVDVYIKQNYRALVEQLKPDRIFFLGDYLDNGRSSSDVYYEREFARFEAIFARWPQYKRGHTWFTDVPGNHDVGFGDGVRAEAQARFAAHFGSPNAVHLVNGVQFVSLDTPSYSSQSGEVRRASHDLVSSLMDTKTDHPRVLLSHVPLYRDTEALPCGPLRESARFDQGRGYQYQSALDPLVSAELLGKLKPQLVFSGDDHDYCDVQHVGSAREVTVKSISMAMGIRYPAVQLLSYVAHGSDLSYDTHMCYLPPPYRDIVAYVTMAVASAVTLAVWSAIQRKPHRSRDASDTAQKVSAFLEGAETGEPVPQYTVTVPRWAQMWYGICSFCRRWHVGAFFRHAAILGAAAVAMYLVSVWLV</sequence>
<proteinExistence type="predicted"/>
<comment type="caution">
    <text evidence="8">The sequence shown here is derived from an EMBL/GenBank/DDBJ whole genome shotgun (WGS) entry which is preliminary data.</text>
</comment>
<keyword evidence="8" id="KW-0132">Cell division</keyword>
<evidence type="ECO:0000256" key="3">
    <source>
        <dbReference type="ARBA" id="ARBA00022989"/>
    </source>
</evidence>
<name>A0AA91T076_CLALS</name>
<feature type="signal peptide" evidence="6">
    <location>
        <begin position="1"/>
        <end position="25"/>
    </location>
</feature>
<evidence type="ECO:0000256" key="2">
    <source>
        <dbReference type="ARBA" id="ARBA00022692"/>
    </source>
</evidence>
<dbReference type="EMBL" id="LYUB02000017">
    <property type="protein sequence ID" value="OVF06813.1"/>
    <property type="molecule type" value="Genomic_DNA"/>
</dbReference>
<evidence type="ECO:0000313" key="8">
    <source>
        <dbReference type="EMBL" id="OVF06813.1"/>
    </source>
</evidence>
<dbReference type="KEGG" id="clus:A9F13_17g00242"/>
<keyword evidence="4 5" id="KW-0472">Membrane</keyword>
<dbReference type="PANTHER" id="PTHR13315:SF4">
    <property type="entry name" value="METALLOPHOSPHOESTERASE, ISOFORM E"/>
    <property type="match status" value="1"/>
</dbReference>
<reference evidence="8 9" key="1">
    <citation type="submission" date="2017-04" db="EMBL/GenBank/DDBJ databases">
        <title>Draft genome of the yeast Clavispora lusitaniae type strain CBS 6936.</title>
        <authorList>
            <person name="Durrens P."/>
            <person name="Klopp C."/>
            <person name="Biteau N."/>
            <person name="Fitton-Ouhabi V."/>
            <person name="Dementhon K."/>
            <person name="Accoceberry I."/>
            <person name="Sherman D.J."/>
            <person name="Noel T."/>
        </authorList>
    </citation>
    <scope>NUCLEOTIDE SEQUENCE [LARGE SCALE GENOMIC DNA]</scope>
    <source>
        <strain evidence="8 9">CBS 6936</strain>
    </source>
</reference>
<evidence type="ECO:0000259" key="7">
    <source>
        <dbReference type="Pfam" id="PF00149"/>
    </source>
</evidence>
<keyword evidence="2 5" id="KW-0812">Transmembrane</keyword>
<evidence type="ECO:0000256" key="6">
    <source>
        <dbReference type="SAM" id="SignalP"/>
    </source>
</evidence>
<dbReference type="SUPFAM" id="SSF56300">
    <property type="entry name" value="Metallo-dependent phosphatases"/>
    <property type="match status" value="1"/>
</dbReference>
<dbReference type="GO" id="GO:0051301">
    <property type="term" value="P:cell division"/>
    <property type="evidence" value="ECO:0007669"/>
    <property type="project" value="UniProtKB-KW"/>
</dbReference>
<evidence type="ECO:0000256" key="4">
    <source>
        <dbReference type="ARBA" id="ARBA00023136"/>
    </source>
</evidence>
<dbReference type="Proteomes" id="UP000195602">
    <property type="component" value="Unassembled WGS sequence"/>
</dbReference>
<comment type="subcellular location">
    <subcellularLocation>
        <location evidence="1">Membrane</location>
        <topology evidence="1">Multi-pass membrane protein</topology>
    </subcellularLocation>
</comment>
<dbReference type="InterPro" id="IPR004843">
    <property type="entry name" value="Calcineurin-like_PHP"/>
</dbReference>
<dbReference type="Pfam" id="PF00149">
    <property type="entry name" value="Metallophos"/>
    <property type="match status" value="1"/>
</dbReference>